<accession>A0A939PIL7</accession>
<reference evidence="2" key="1">
    <citation type="submission" date="2021-03" db="EMBL/GenBank/DDBJ databases">
        <authorList>
            <person name="Kanchanasin P."/>
            <person name="Saeng-In P."/>
            <person name="Phongsopitanun W."/>
            <person name="Yuki M."/>
            <person name="Kudo T."/>
            <person name="Ohkuma M."/>
            <person name="Tanasupawat S."/>
        </authorList>
    </citation>
    <scope>NUCLEOTIDE SEQUENCE</scope>
    <source>
        <strain evidence="2">GKU 128</strain>
    </source>
</reference>
<proteinExistence type="predicted"/>
<dbReference type="Proteomes" id="UP000669179">
    <property type="component" value="Unassembled WGS sequence"/>
</dbReference>
<name>A0A939PIL7_9ACTN</name>
<evidence type="ECO:0000313" key="2">
    <source>
        <dbReference type="EMBL" id="MBO2453110.1"/>
    </source>
</evidence>
<comment type="caution">
    <text evidence="2">The sequence shown here is derived from an EMBL/GenBank/DDBJ whole genome shotgun (WGS) entry which is preliminary data.</text>
</comment>
<dbReference type="RefSeq" id="WP_208261138.1">
    <property type="nucleotide sequence ID" value="NZ_JAGEOJ010000019.1"/>
</dbReference>
<dbReference type="EMBL" id="JAGEOJ010000019">
    <property type="protein sequence ID" value="MBO2453110.1"/>
    <property type="molecule type" value="Genomic_DNA"/>
</dbReference>
<feature type="compositionally biased region" description="Basic and acidic residues" evidence="1">
    <location>
        <begin position="25"/>
        <end position="38"/>
    </location>
</feature>
<evidence type="ECO:0000256" key="1">
    <source>
        <dbReference type="SAM" id="MobiDB-lite"/>
    </source>
</evidence>
<feature type="region of interest" description="Disordered" evidence="1">
    <location>
        <begin position="25"/>
        <end position="53"/>
    </location>
</feature>
<sequence length="53" mass="5992">MICQSCRDRHHEECRGGSWCDCQHAKDPATPGRRDEGARSGPAEPKVNWKRQG</sequence>
<gene>
    <name evidence="2" type="ORF">J4573_38870</name>
</gene>
<protein>
    <submittedName>
        <fullName evidence="2">Uncharacterized protein</fullName>
    </submittedName>
</protein>
<organism evidence="2 3">
    <name type="scientific">Actinomadura barringtoniae</name>
    <dbReference type="NCBI Taxonomy" id="1427535"/>
    <lineage>
        <taxon>Bacteria</taxon>
        <taxon>Bacillati</taxon>
        <taxon>Actinomycetota</taxon>
        <taxon>Actinomycetes</taxon>
        <taxon>Streptosporangiales</taxon>
        <taxon>Thermomonosporaceae</taxon>
        <taxon>Actinomadura</taxon>
    </lineage>
</organism>
<keyword evidence="3" id="KW-1185">Reference proteome</keyword>
<dbReference type="AlphaFoldDB" id="A0A939PIL7"/>
<evidence type="ECO:0000313" key="3">
    <source>
        <dbReference type="Proteomes" id="UP000669179"/>
    </source>
</evidence>